<protein>
    <submittedName>
        <fullName evidence="3">DUF3391 domain-containing protein</fullName>
    </submittedName>
</protein>
<dbReference type="Pfam" id="PF13487">
    <property type="entry name" value="HD_5"/>
    <property type="match status" value="1"/>
</dbReference>
<feature type="region of interest" description="Disordered" evidence="1">
    <location>
        <begin position="55"/>
        <end position="89"/>
    </location>
</feature>
<evidence type="ECO:0000313" key="3">
    <source>
        <dbReference type="EMBL" id="MDT7043323.1"/>
    </source>
</evidence>
<dbReference type="SUPFAM" id="SSF109604">
    <property type="entry name" value="HD-domain/PDEase-like"/>
    <property type="match status" value="1"/>
</dbReference>
<dbReference type="Gene3D" id="1.10.3210.10">
    <property type="entry name" value="Hypothetical protein af1432"/>
    <property type="match status" value="1"/>
</dbReference>
<gene>
    <name evidence="3" type="ORF">PPG34_13265</name>
</gene>
<dbReference type="EMBL" id="JAQOUE010000001">
    <property type="protein sequence ID" value="MDT7043323.1"/>
    <property type="molecule type" value="Genomic_DNA"/>
</dbReference>
<name>A0ABU3KA86_9BACT</name>
<feature type="domain" description="HD-GYP" evidence="2">
    <location>
        <begin position="166"/>
        <end position="367"/>
    </location>
</feature>
<dbReference type="CDD" id="cd00077">
    <property type="entry name" value="HDc"/>
    <property type="match status" value="1"/>
</dbReference>
<dbReference type="InterPro" id="IPR021812">
    <property type="entry name" value="DUF3391"/>
</dbReference>
<evidence type="ECO:0000256" key="1">
    <source>
        <dbReference type="SAM" id="MobiDB-lite"/>
    </source>
</evidence>
<evidence type="ECO:0000259" key="2">
    <source>
        <dbReference type="PROSITE" id="PS51832"/>
    </source>
</evidence>
<organism evidence="3 4">
    <name type="scientific">Candidatus Nitronereus thalassa</name>
    <dbReference type="NCBI Taxonomy" id="3020898"/>
    <lineage>
        <taxon>Bacteria</taxon>
        <taxon>Pseudomonadati</taxon>
        <taxon>Nitrospirota</taxon>
        <taxon>Nitrospiria</taxon>
        <taxon>Nitrospirales</taxon>
        <taxon>Nitrospiraceae</taxon>
        <taxon>Candidatus Nitronereus</taxon>
    </lineage>
</organism>
<feature type="compositionally biased region" description="Acidic residues" evidence="1">
    <location>
        <begin position="62"/>
        <end position="73"/>
    </location>
</feature>
<keyword evidence="4" id="KW-1185">Reference proteome</keyword>
<sequence length="451" mass="50633">MAFLPIKNFELRRGLYVRLNGSWFSHPFPTNTFKIRTKKELQILQKLNKVEILFDPERSDPEGVDEELAEETAEPTAEPTAQNIVEGTPEAVKADIPKEAEAKPSVVEASPVKPTATESFNQYCEGFKKVDRAYQEAFRQSKAVMQDLSVGNIEGIQKAHDMVCALGDLLDGPDATTSMLNVMVSNEMGQGMFMHSLNVCALCLMIGKEFDLKEDEMRELALGAIFHDIGELNVPGKILLKRPNLSPSERDTYRQHPRFGKDTVRKFSSFPKSSLNVIYQHHERLDGSGFPMGLKGVEAISLFARIVMVVDRYDDLCNDPDIEKRLTPSEALSHLFVKQKSVFWSEAVVALVRVLGVYPPGSLVLLSNEALGMVVNINITNRLRPLILLYSEEASPYRAQVLDLEDHEEITICQNLRPRDVSREAAEFLNPRHMVNYLVENTPAELAPAPH</sequence>
<evidence type="ECO:0000313" key="4">
    <source>
        <dbReference type="Proteomes" id="UP001250932"/>
    </source>
</evidence>
<dbReference type="RefSeq" id="WP_313833891.1">
    <property type="nucleotide sequence ID" value="NZ_JAQOUE010000001.1"/>
</dbReference>
<reference evidence="3 4" key="1">
    <citation type="journal article" date="2023" name="ISME J.">
        <title>Cultivation and genomic characterization of novel and ubiquitous marine nitrite-oxidizing bacteria from the Nitrospirales.</title>
        <authorList>
            <person name="Mueller A.J."/>
            <person name="Daebeler A."/>
            <person name="Herbold C.W."/>
            <person name="Kirkegaard R.H."/>
            <person name="Daims H."/>
        </authorList>
    </citation>
    <scope>NUCLEOTIDE SEQUENCE [LARGE SCALE GENOMIC DNA]</scope>
    <source>
        <strain evidence="3 4">EB</strain>
    </source>
</reference>
<accession>A0ABU3KA86</accession>
<comment type="caution">
    <text evidence="3">The sequence shown here is derived from an EMBL/GenBank/DDBJ whole genome shotgun (WGS) entry which is preliminary data.</text>
</comment>
<dbReference type="Pfam" id="PF11871">
    <property type="entry name" value="DUF3391"/>
    <property type="match status" value="1"/>
</dbReference>
<dbReference type="Proteomes" id="UP001250932">
    <property type="component" value="Unassembled WGS sequence"/>
</dbReference>
<dbReference type="PANTHER" id="PTHR43155:SF2">
    <property type="entry name" value="CYCLIC DI-GMP PHOSPHODIESTERASE PA4108"/>
    <property type="match status" value="1"/>
</dbReference>
<dbReference type="InterPro" id="IPR037522">
    <property type="entry name" value="HD_GYP_dom"/>
</dbReference>
<dbReference type="InterPro" id="IPR003607">
    <property type="entry name" value="HD/PDEase_dom"/>
</dbReference>
<proteinExistence type="predicted"/>
<dbReference type="PROSITE" id="PS51832">
    <property type="entry name" value="HD_GYP"/>
    <property type="match status" value="1"/>
</dbReference>
<dbReference type="PANTHER" id="PTHR43155">
    <property type="entry name" value="CYCLIC DI-GMP PHOSPHODIESTERASE PA4108-RELATED"/>
    <property type="match status" value="1"/>
</dbReference>
<dbReference type="SMART" id="SM00471">
    <property type="entry name" value="HDc"/>
    <property type="match status" value="1"/>
</dbReference>